<dbReference type="InterPro" id="IPR010262">
    <property type="entry name" value="Arylsulfotransferase_bact"/>
</dbReference>
<dbReference type="Pfam" id="PF17425">
    <property type="entry name" value="Arylsulfotran_N"/>
    <property type="match status" value="1"/>
</dbReference>
<keyword evidence="1" id="KW-1133">Transmembrane helix</keyword>
<name>A0A0M0L8M5_9BACL</name>
<dbReference type="Proteomes" id="UP000036867">
    <property type="component" value="Unassembled WGS sequence"/>
</dbReference>
<dbReference type="AlphaFoldDB" id="A0A0M0L8M5"/>
<accession>A0A0M0L8M5</accession>
<dbReference type="Gene3D" id="2.60.40.3100">
    <property type="entry name" value="Arylsulphate sulphotransferase monomer, N-terminal domain"/>
    <property type="match status" value="1"/>
</dbReference>
<dbReference type="InterPro" id="IPR035391">
    <property type="entry name" value="Arylsulfotran_N"/>
</dbReference>
<dbReference type="GeneID" id="301138642"/>
<evidence type="ECO:0000313" key="4">
    <source>
        <dbReference type="Proteomes" id="UP000036867"/>
    </source>
</evidence>
<dbReference type="PATRIC" id="fig|263475.3.peg.61"/>
<keyword evidence="4" id="KW-1185">Reference proteome</keyword>
<sequence length="567" mass="64740">MKKIIGIISIFVVLGLVISVGYYGYGKYKETLDYKGKVAKGIEITMKNKMLRAQAGKEELYLETFNKGDYTLKKPYIVQNPYDIAPLTALVMFNTEQPTKVSITIKGRTEQTDITHQFEKFEKVHSIPVLGLLSDTNNEVVITATTKDGAETSSTIHIQTEALPSYIGKVDIKTLNKKTVDIGESQLTFVVPSTKYPYAFDESGDIRWYSSKYNSHIFKEVKNGHILFLTKESIRSRTYSVLVEMDYMGKLYHVYDFNKANAAKEGTSKENETKESSMVHHDAIELPNSNLLLTVNDDSQYVEDTMIEVNRETGDIEKVIDLKEILPLSFYENYRNNKRSDGKADWFHQNSVVYDESDDSIVISGRNQDTVMKLDYKTNKIKWILAADENWPADYQKYVLKEIGEVKFNAGQHTATIIPGQDNNADTIDILLYDNNVVVNRGDKALSKKYSRAAQYRINEKDKTVEEVWSFGEQFGEAYFTNIVGSTRWLEDSSHRLINFGFLDGDTRSSIFEVSENGDVAMEANVTGFPKGARAYRAERLDLYNKNWDYSLNKNGFFIKAYKKILE</sequence>
<reference evidence="4" key="1">
    <citation type="submission" date="2015-08" db="EMBL/GenBank/DDBJ databases">
        <title>Fjat-10028 dsm 16317.</title>
        <authorList>
            <person name="Liu B."/>
            <person name="Wang J."/>
            <person name="Zhu Y."/>
            <person name="Liu G."/>
            <person name="Chen Q."/>
            <person name="Chen Z."/>
            <person name="Lan J."/>
            <person name="Che J."/>
            <person name="Ge C."/>
            <person name="Shi H."/>
            <person name="Pan Z."/>
            <person name="Liu X."/>
        </authorList>
    </citation>
    <scope>NUCLEOTIDE SEQUENCE [LARGE SCALE GENOMIC DNA]</scope>
    <source>
        <strain evidence="4">DSM 16317</strain>
    </source>
</reference>
<proteinExistence type="predicted"/>
<dbReference type="PANTHER" id="PTHR35340:SF10">
    <property type="entry name" value="CYTOPLASMIC PROTEIN"/>
    <property type="match status" value="1"/>
</dbReference>
<dbReference type="OrthoDB" id="264813at2"/>
<feature type="domain" description="Arylsulfotransferase N-terminal" evidence="2">
    <location>
        <begin position="77"/>
        <end position="161"/>
    </location>
</feature>
<gene>
    <name evidence="3" type="ORF">AMD00_21320</name>
</gene>
<evidence type="ECO:0000256" key="1">
    <source>
        <dbReference type="SAM" id="Phobius"/>
    </source>
</evidence>
<comment type="caution">
    <text evidence="3">The sequence shown here is derived from an EMBL/GenBank/DDBJ whole genome shotgun (WGS) entry which is preliminary data.</text>
</comment>
<evidence type="ECO:0000259" key="2">
    <source>
        <dbReference type="Pfam" id="PF17425"/>
    </source>
</evidence>
<dbReference type="PANTHER" id="PTHR35340">
    <property type="entry name" value="PQQ ENZYME REPEAT PROTEIN-RELATED"/>
    <property type="match status" value="1"/>
</dbReference>
<keyword evidence="3" id="KW-0808">Transferase</keyword>
<dbReference type="EMBL" id="LILB01000009">
    <property type="protein sequence ID" value="KOO47217.1"/>
    <property type="molecule type" value="Genomic_DNA"/>
</dbReference>
<dbReference type="InterPro" id="IPR038477">
    <property type="entry name" value="ASST_N_sf"/>
</dbReference>
<protein>
    <submittedName>
        <fullName evidence="3">Arylsulfate sulfotransferase</fullName>
    </submittedName>
</protein>
<dbReference type="InterPro" id="IPR011047">
    <property type="entry name" value="Quinoprotein_ADH-like_sf"/>
</dbReference>
<dbReference type="SUPFAM" id="SSF50998">
    <property type="entry name" value="Quinoprotein alcohol dehydrogenase-like"/>
    <property type="match status" value="1"/>
</dbReference>
<dbReference type="Pfam" id="PF05935">
    <property type="entry name" value="Arylsulfotrans"/>
    <property type="match status" value="1"/>
</dbReference>
<dbReference type="InterPro" id="IPR053143">
    <property type="entry name" value="Arylsulfate_ST"/>
</dbReference>
<dbReference type="STRING" id="263475.AMD00_21320"/>
<feature type="transmembrane region" description="Helical" evidence="1">
    <location>
        <begin position="7"/>
        <end position="25"/>
    </location>
</feature>
<evidence type="ECO:0000313" key="3">
    <source>
        <dbReference type="EMBL" id="KOO47217.1"/>
    </source>
</evidence>
<dbReference type="GO" id="GO:0004062">
    <property type="term" value="F:aryl sulfotransferase activity"/>
    <property type="evidence" value="ECO:0007669"/>
    <property type="project" value="InterPro"/>
</dbReference>
<keyword evidence="1" id="KW-0472">Membrane</keyword>
<dbReference type="RefSeq" id="WP_053419022.1">
    <property type="nucleotide sequence ID" value="NZ_LILB01000009.1"/>
</dbReference>
<organism evidence="3 4">
    <name type="scientific">Viridibacillus arvi</name>
    <dbReference type="NCBI Taxonomy" id="263475"/>
    <lineage>
        <taxon>Bacteria</taxon>
        <taxon>Bacillati</taxon>
        <taxon>Bacillota</taxon>
        <taxon>Bacilli</taxon>
        <taxon>Bacillales</taxon>
        <taxon>Caryophanaceae</taxon>
        <taxon>Viridibacillus</taxon>
    </lineage>
</organism>
<keyword evidence="1" id="KW-0812">Transmembrane</keyword>